<sequence>MVNPEMSQQWGEYMSLLANEGLPSSFNSDFGTGTSNPDFCVGTSNPDFGAGTSNYGADDYYSSMVAVTSGLENIAIYHSEPSQSQIHDAAVDPILDTFGNLSDASSEPDEVDYPIPPENGPNDVDTNIMAENFAQGMSSSPEPVQPNRTTPQSFYRSMPFFD</sequence>
<dbReference type="AlphaFoldDB" id="A0AAW2PNA8"/>
<evidence type="ECO:0000313" key="2">
    <source>
        <dbReference type="EMBL" id="KAL0355881.1"/>
    </source>
</evidence>
<accession>A0AAW2PNA8</accession>
<reference evidence="2" key="2">
    <citation type="journal article" date="2024" name="Plant">
        <title>Genomic evolution and insights into agronomic trait innovations of Sesamum species.</title>
        <authorList>
            <person name="Miao H."/>
            <person name="Wang L."/>
            <person name="Qu L."/>
            <person name="Liu H."/>
            <person name="Sun Y."/>
            <person name="Le M."/>
            <person name="Wang Q."/>
            <person name="Wei S."/>
            <person name="Zheng Y."/>
            <person name="Lin W."/>
            <person name="Duan Y."/>
            <person name="Cao H."/>
            <person name="Xiong S."/>
            <person name="Wang X."/>
            <person name="Wei L."/>
            <person name="Li C."/>
            <person name="Ma Q."/>
            <person name="Ju M."/>
            <person name="Zhao R."/>
            <person name="Li G."/>
            <person name="Mu C."/>
            <person name="Tian Q."/>
            <person name="Mei H."/>
            <person name="Zhang T."/>
            <person name="Gao T."/>
            <person name="Zhang H."/>
        </authorList>
    </citation>
    <scope>NUCLEOTIDE SEQUENCE</scope>
    <source>
        <strain evidence="2">G02</strain>
    </source>
</reference>
<evidence type="ECO:0000256" key="1">
    <source>
        <dbReference type="SAM" id="MobiDB-lite"/>
    </source>
</evidence>
<organism evidence="2">
    <name type="scientific">Sesamum radiatum</name>
    <name type="common">Black benniseed</name>
    <dbReference type="NCBI Taxonomy" id="300843"/>
    <lineage>
        <taxon>Eukaryota</taxon>
        <taxon>Viridiplantae</taxon>
        <taxon>Streptophyta</taxon>
        <taxon>Embryophyta</taxon>
        <taxon>Tracheophyta</taxon>
        <taxon>Spermatophyta</taxon>
        <taxon>Magnoliopsida</taxon>
        <taxon>eudicotyledons</taxon>
        <taxon>Gunneridae</taxon>
        <taxon>Pentapetalae</taxon>
        <taxon>asterids</taxon>
        <taxon>lamiids</taxon>
        <taxon>Lamiales</taxon>
        <taxon>Pedaliaceae</taxon>
        <taxon>Sesamum</taxon>
    </lineage>
</organism>
<gene>
    <name evidence="2" type="ORF">Sradi_4035000</name>
</gene>
<dbReference type="EMBL" id="JACGWJ010000017">
    <property type="protein sequence ID" value="KAL0355881.1"/>
    <property type="molecule type" value="Genomic_DNA"/>
</dbReference>
<name>A0AAW2PNA8_SESRA</name>
<reference evidence="2" key="1">
    <citation type="submission" date="2020-06" db="EMBL/GenBank/DDBJ databases">
        <authorList>
            <person name="Li T."/>
            <person name="Hu X."/>
            <person name="Zhang T."/>
            <person name="Song X."/>
            <person name="Zhang H."/>
            <person name="Dai N."/>
            <person name="Sheng W."/>
            <person name="Hou X."/>
            <person name="Wei L."/>
        </authorList>
    </citation>
    <scope>NUCLEOTIDE SEQUENCE</scope>
    <source>
        <strain evidence="2">G02</strain>
        <tissue evidence="2">Leaf</tissue>
    </source>
</reference>
<comment type="caution">
    <text evidence="2">The sequence shown here is derived from an EMBL/GenBank/DDBJ whole genome shotgun (WGS) entry which is preliminary data.</text>
</comment>
<protein>
    <submittedName>
        <fullName evidence="2">Uncharacterized protein</fullName>
    </submittedName>
</protein>
<feature type="compositionally biased region" description="Polar residues" evidence="1">
    <location>
        <begin position="135"/>
        <end position="155"/>
    </location>
</feature>
<proteinExistence type="predicted"/>
<feature type="region of interest" description="Disordered" evidence="1">
    <location>
        <begin position="134"/>
        <end position="162"/>
    </location>
</feature>